<organism evidence="1 2">
    <name type="scientific">Caballeronia insecticola</name>
    <dbReference type="NCBI Taxonomy" id="758793"/>
    <lineage>
        <taxon>Bacteria</taxon>
        <taxon>Pseudomonadati</taxon>
        <taxon>Pseudomonadota</taxon>
        <taxon>Betaproteobacteria</taxon>
        <taxon>Burkholderiales</taxon>
        <taxon>Burkholderiaceae</taxon>
        <taxon>Caballeronia</taxon>
    </lineage>
</organism>
<proteinExistence type="predicted"/>
<dbReference type="AlphaFoldDB" id="R4X1A1"/>
<gene>
    <name evidence="1" type="ORF">BRPE64_BCDS01960</name>
</gene>
<evidence type="ECO:0008006" key="3">
    <source>
        <dbReference type="Google" id="ProtNLM"/>
    </source>
</evidence>
<dbReference type="OrthoDB" id="5801437at2"/>
<accession>R4X1A1</accession>
<reference evidence="1 2" key="2">
    <citation type="journal article" date="2018" name="Int. J. Syst. Evol. Microbiol.">
        <title>Burkholderia insecticola sp. nov., a gut symbiotic bacterium of the bean bug Riptortus pedestris.</title>
        <authorList>
            <person name="Takeshita K."/>
            <person name="Tamaki H."/>
            <person name="Ohbayashi T."/>
            <person name="Meng X.-Y."/>
            <person name="Sone T."/>
            <person name="Mitani Y."/>
            <person name="Peeters C."/>
            <person name="Kikuchi Y."/>
            <person name="Vandamme P."/>
        </authorList>
    </citation>
    <scope>NUCLEOTIDE SEQUENCE [LARGE SCALE GENOMIC DNA]</scope>
    <source>
        <strain evidence="1">RPE64</strain>
    </source>
</reference>
<evidence type="ECO:0000313" key="1">
    <source>
        <dbReference type="EMBL" id="BAN24857.1"/>
    </source>
</evidence>
<name>R4X1A1_9BURK</name>
<dbReference type="EMBL" id="AP013059">
    <property type="protein sequence ID" value="BAN24857.1"/>
    <property type="molecule type" value="Genomic_DNA"/>
</dbReference>
<dbReference type="Pfam" id="PF06299">
    <property type="entry name" value="DUF1045"/>
    <property type="match status" value="1"/>
</dbReference>
<dbReference type="HOGENOM" id="CLU_074099_0_0_4"/>
<dbReference type="Proteomes" id="UP000013966">
    <property type="component" value="Chromosome 2"/>
</dbReference>
<protein>
    <recommendedName>
        <fullName evidence="3">Phosphonate metabolism protein</fullName>
    </recommendedName>
</protein>
<evidence type="ECO:0000313" key="2">
    <source>
        <dbReference type="Proteomes" id="UP000013966"/>
    </source>
</evidence>
<dbReference type="STRING" id="758793.BRPE64_BCDS01960"/>
<reference evidence="1 2" key="1">
    <citation type="journal article" date="2013" name="Genome Announc.">
        <title>Complete Genome Sequence of Burkholderia sp. Strain RPE64, Bacterial Symbiont of the Bean Bug Riptortus pedestris.</title>
        <authorList>
            <person name="Shibata T.F."/>
            <person name="Maeda T."/>
            <person name="Nikoh N."/>
            <person name="Yamaguchi K."/>
            <person name="Oshima K."/>
            <person name="Hattori M."/>
            <person name="Nishiyama T."/>
            <person name="Hasebe M."/>
            <person name="Fukatsu T."/>
            <person name="Kikuchi Y."/>
            <person name="Shigenobu S."/>
        </authorList>
    </citation>
    <scope>NUCLEOTIDE SEQUENCE [LARGE SCALE GENOMIC DNA]</scope>
</reference>
<dbReference type="InterPro" id="IPR009389">
    <property type="entry name" value="DUF1045"/>
</dbReference>
<dbReference type="KEGG" id="buo:BRPE64_BCDS01960"/>
<dbReference type="PATRIC" id="fig|758793.3.peg.3103"/>
<dbReference type="RefSeq" id="WP_016354288.1">
    <property type="nucleotide sequence ID" value="NC_021294.1"/>
</dbReference>
<sequence length="234" mass="26039">MIVAQVNARNPRVALYYAPPASSAWWRAGCEWLGRDAENGRETDTPAHDVTRAPRRYGWHATIVAPFHMAAGVELADVLACARAWAGSVPRFEMQVKAAELSRFVALRPAHARDDDALRTLSGSALQALAALRERPSHESIERRIVGGMSARQIALLREWGYPYVFDEYRFHMTLSDSLDDAHARASIVSDWTRRIDALGPMPVHGAALFIEPEPGAPFTLWQRLPFNNAQDVA</sequence>
<keyword evidence="2" id="KW-1185">Reference proteome</keyword>